<evidence type="ECO:0000256" key="1">
    <source>
        <dbReference type="SAM" id="MobiDB-lite"/>
    </source>
</evidence>
<name>A0A1E3K2F4_9TREE</name>
<organism evidence="2 3">
    <name type="scientific">Cryptococcus wingfieldii CBS 7118</name>
    <dbReference type="NCBI Taxonomy" id="1295528"/>
    <lineage>
        <taxon>Eukaryota</taxon>
        <taxon>Fungi</taxon>
        <taxon>Dikarya</taxon>
        <taxon>Basidiomycota</taxon>
        <taxon>Agaricomycotina</taxon>
        <taxon>Tremellomycetes</taxon>
        <taxon>Tremellales</taxon>
        <taxon>Cryptococcaceae</taxon>
        <taxon>Cryptococcus</taxon>
    </lineage>
</organism>
<evidence type="ECO:0000313" key="2">
    <source>
        <dbReference type="EMBL" id="ODO07358.1"/>
    </source>
</evidence>
<feature type="compositionally biased region" description="Low complexity" evidence="1">
    <location>
        <begin position="171"/>
        <end position="181"/>
    </location>
</feature>
<feature type="region of interest" description="Disordered" evidence="1">
    <location>
        <begin position="231"/>
        <end position="272"/>
    </location>
</feature>
<gene>
    <name evidence="2" type="ORF">L198_00937</name>
</gene>
<protein>
    <submittedName>
        <fullName evidence="2">Uncharacterized protein</fullName>
    </submittedName>
</protein>
<sequence>MGTNDVTQETFGSADLLCGGAFAEIKADDKVKESHVTDTSKDLFPEDQDQLAFPSQSSVLQNSPSSSVDATMKEFFSQVICEAQVNRRIRGIVLLFSICSVVRLTKDNEIHISHIVRRDAPVPGNTYTNCTASASMATMMAAMARLRSLDPHHPMQVIFDRRLAGPSVQIPTSSSTHLPSTPDKKQGSGRQMRESQSDHYMTCVFNSKLRFVPPTSQPSFETFRLEQVIPPDVAPDSSHAPPASSTHASVSNSHSHQIESTSSRATASSDKTIIPKHAGHFQTLRFGKLMGRGALWDVYELPDTPGYVAKFCSPYSVLLQRGYDNFDDLDIILNELVTDTLLSSDLWPVERVLGSGKYDIW</sequence>
<dbReference type="RefSeq" id="XP_019034835.1">
    <property type="nucleotide sequence ID" value="XM_019173109.1"/>
</dbReference>
<proteinExistence type="predicted"/>
<feature type="region of interest" description="Disordered" evidence="1">
    <location>
        <begin position="168"/>
        <end position="197"/>
    </location>
</feature>
<evidence type="ECO:0000313" key="3">
    <source>
        <dbReference type="Proteomes" id="UP000094819"/>
    </source>
</evidence>
<dbReference type="EMBL" id="AWGH01000002">
    <property type="protein sequence ID" value="ODO07358.1"/>
    <property type="molecule type" value="Genomic_DNA"/>
</dbReference>
<dbReference type="AlphaFoldDB" id="A0A1E3K2F4"/>
<feature type="compositionally biased region" description="Low complexity" evidence="1">
    <location>
        <begin position="231"/>
        <end position="255"/>
    </location>
</feature>
<feature type="compositionally biased region" description="Basic and acidic residues" evidence="1">
    <location>
        <begin position="182"/>
        <end position="197"/>
    </location>
</feature>
<dbReference type="GeneID" id="30190150"/>
<reference evidence="2 3" key="1">
    <citation type="submission" date="2016-06" db="EMBL/GenBank/DDBJ databases">
        <title>Evolution of pathogenesis and genome organization in the Tremellales.</title>
        <authorList>
            <person name="Cuomo C."/>
            <person name="Litvintseva A."/>
            <person name="Heitman J."/>
            <person name="Chen Y."/>
            <person name="Sun S."/>
            <person name="Springer D."/>
            <person name="Dromer F."/>
            <person name="Young S."/>
            <person name="Zeng Q."/>
            <person name="Chapman S."/>
            <person name="Gujja S."/>
            <person name="Saif S."/>
            <person name="Birren B."/>
        </authorList>
    </citation>
    <scope>NUCLEOTIDE SEQUENCE [LARGE SCALE GENOMIC DNA]</scope>
    <source>
        <strain evidence="2 3">CBS 7118</strain>
    </source>
</reference>
<comment type="caution">
    <text evidence="2">The sequence shown here is derived from an EMBL/GenBank/DDBJ whole genome shotgun (WGS) entry which is preliminary data.</text>
</comment>
<dbReference type="Proteomes" id="UP000094819">
    <property type="component" value="Unassembled WGS sequence"/>
</dbReference>
<accession>A0A1E3K2F4</accession>
<keyword evidence="3" id="KW-1185">Reference proteome</keyword>
<feature type="compositionally biased region" description="Polar residues" evidence="1">
    <location>
        <begin position="258"/>
        <end position="271"/>
    </location>
</feature>